<dbReference type="SUPFAM" id="SSF111364">
    <property type="entry name" value="Tsx-like channel"/>
    <property type="match status" value="1"/>
</dbReference>
<evidence type="ECO:0000313" key="3">
    <source>
        <dbReference type="EMBL" id="MBB3167617.1"/>
    </source>
</evidence>
<keyword evidence="2" id="KW-0732">Signal</keyword>
<feature type="chain" id="PRO_5032615421" evidence="2">
    <location>
        <begin position="29"/>
        <end position="237"/>
    </location>
</feature>
<proteinExistence type="inferred from homology"/>
<organism evidence="3 4">
    <name type="scientific">Simiduia aestuariiviva</name>
    <dbReference type="NCBI Taxonomy" id="1510459"/>
    <lineage>
        <taxon>Bacteria</taxon>
        <taxon>Pseudomonadati</taxon>
        <taxon>Pseudomonadota</taxon>
        <taxon>Gammaproteobacteria</taxon>
        <taxon>Cellvibrionales</taxon>
        <taxon>Cellvibrionaceae</taxon>
        <taxon>Simiduia</taxon>
    </lineage>
</organism>
<evidence type="ECO:0000313" key="4">
    <source>
        <dbReference type="Proteomes" id="UP000559987"/>
    </source>
</evidence>
<dbReference type="AlphaFoldDB" id="A0A839UQD5"/>
<reference evidence="3 4" key="1">
    <citation type="submission" date="2020-08" db="EMBL/GenBank/DDBJ databases">
        <title>Genomic Encyclopedia of Type Strains, Phase III (KMG-III): the genomes of soil and plant-associated and newly described type strains.</title>
        <authorList>
            <person name="Whitman W."/>
        </authorList>
    </citation>
    <scope>NUCLEOTIDE SEQUENCE [LARGE SCALE GENOMIC DNA]</scope>
    <source>
        <strain evidence="3 4">CECT 8571</strain>
    </source>
</reference>
<dbReference type="InterPro" id="IPR018013">
    <property type="entry name" value="Channel_Tsx-like"/>
</dbReference>
<accession>A0A839UQD5</accession>
<feature type="signal peptide" evidence="2">
    <location>
        <begin position="1"/>
        <end position="28"/>
    </location>
</feature>
<keyword evidence="4" id="KW-1185">Reference proteome</keyword>
<name>A0A839UQD5_9GAMM</name>
<dbReference type="RefSeq" id="WP_183908490.1">
    <property type="nucleotide sequence ID" value="NZ_JACHXZ010000001.1"/>
</dbReference>
<dbReference type="Proteomes" id="UP000559987">
    <property type="component" value="Unassembled WGS sequence"/>
</dbReference>
<sequence length="237" mass="26771">MPYSQPAKSVTNLLAATLLITLASTSTAADVSLSLLYGDNYAVEPEQQATGTMEVVARGDWGDLFGFIDYKTFPDSAADNSWYGEIAPRFKLMDGAMPLYAAFTWERGKGDTEAYLGGVGTDFKLPGFIFAKANVYYRDSPNHSGNGWQTTLSWAYPFADGQWVIDGYIDWVFSTEETEPHLHFNPQIKWDMQRSLNTSLRWYLGLEYDYWYNKYGIDSAFLDSQQNTASLLIKVHF</sequence>
<dbReference type="EMBL" id="JACHXZ010000001">
    <property type="protein sequence ID" value="MBB3167617.1"/>
    <property type="molecule type" value="Genomic_DNA"/>
</dbReference>
<evidence type="ECO:0000256" key="2">
    <source>
        <dbReference type="SAM" id="SignalP"/>
    </source>
</evidence>
<protein>
    <submittedName>
        <fullName evidence="3">Nucleoside-specific outer membrane channel protein Tsx</fullName>
    </submittedName>
</protein>
<evidence type="ECO:0000256" key="1">
    <source>
        <dbReference type="ARBA" id="ARBA00008728"/>
    </source>
</evidence>
<gene>
    <name evidence="3" type="ORF">FHS30_000793</name>
</gene>
<comment type="caution">
    <text evidence="3">The sequence shown here is derived from an EMBL/GenBank/DDBJ whole genome shotgun (WGS) entry which is preliminary data.</text>
</comment>
<dbReference type="InterPro" id="IPR036777">
    <property type="entry name" value="Channel_Tsx-like_sf"/>
</dbReference>
<dbReference type="GO" id="GO:0009279">
    <property type="term" value="C:cell outer membrane"/>
    <property type="evidence" value="ECO:0007669"/>
    <property type="project" value="InterPro"/>
</dbReference>
<dbReference type="Gene3D" id="2.40.230.20">
    <property type="entry name" value="Nucleoside-specific channel-forming protein, Tsx-like"/>
    <property type="match status" value="1"/>
</dbReference>
<dbReference type="Pfam" id="PF03502">
    <property type="entry name" value="Channel_Tsx"/>
    <property type="match status" value="1"/>
</dbReference>
<comment type="similarity">
    <text evidence="1">Belongs to the nucleoside-specific channel-forming outer membrane porin (Tsx) (TC 1.B.10) family.</text>
</comment>